<evidence type="ECO:0000313" key="2">
    <source>
        <dbReference type="Proteomes" id="UP000789901"/>
    </source>
</evidence>
<protein>
    <submittedName>
        <fullName evidence="1">36046_t:CDS:1</fullName>
    </submittedName>
</protein>
<keyword evidence="2" id="KW-1185">Reference proteome</keyword>
<dbReference type="PANTHER" id="PTHR23272">
    <property type="entry name" value="BED FINGER-RELATED"/>
    <property type="match status" value="1"/>
</dbReference>
<feature type="non-terminal residue" evidence="1">
    <location>
        <position position="162"/>
    </location>
</feature>
<organism evidence="1 2">
    <name type="scientific">Gigaspora margarita</name>
    <dbReference type="NCBI Taxonomy" id="4874"/>
    <lineage>
        <taxon>Eukaryota</taxon>
        <taxon>Fungi</taxon>
        <taxon>Fungi incertae sedis</taxon>
        <taxon>Mucoromycota</taxon>
        <taxon>Glomeromycotina</taxon>
        <taxon>Glomeromycetes</taxon>
        <taxon>Diversisporales</taxon>
        <taxon>Gigasporaceae</taxon>
        <taxon>Gigaspora</taxon>
    </lineage>
</organism>
<proteinExistence type="predicted"/>
<reference evidence="1 2" key="1">
    <citation type="submission" date="2021-06" db="EMBL/GenBank/DDBJ databases">
        <authorList>
            <person name="Kallberg Y."/>
            <person name="Tangrot J."/>
            <person name="Rosling A."/>
        </authorList>
    </citation>
    <scope>NUCLEOTIDE SEQUENCE [LARGE SCALE GENOMIC DNA]</scope>
    <source>
        <strain evidence="1 2">120-4 pot B 10/14</strain>
    </source>
</reference>
<name>A0ABN7WQX0_GIGMA</name>
<feature type="non-terminal residue" evidence="1">
    <location>
        <position position="1"/>
    </location>
</feature>
<comment type="caution">
    <text evidence="1">The sequence shown here is derived from an EMBL/GenBank/DDBJ whole genome shotgun (WGS) entry which is preliminary data.</text>
</comment>
<accession>A0ABN7WQX0</accession>
<evidence type="ECO:0000313" key="1">
    <source>
        <dbReference type="EMBL" id="CAG8837597.1"/>
    </source>
</evidence>
<dbReference type="Proteomes" id="UP000789901">
    <property type="component" value="Unassembled WGS sequence"/>
</dbReference>
<dbReference type="PANTHER" id="PTHR23272:SF161">
    <property type="entry name" value="ZINC FINGER BED DOMAIN-CONTAINING PROTEIN RICESLEEPER 1-LIKE"/>
    <property type="match status" value="1"/>
</dbReference>
<dbReference type="EMBL" id="CAJVQB010056258">
    <property type="protein sequence ID" value="CAG8837597.1"/>
    <property type="molecule type" value="Genomic_DNA"/>
</dbReference>
<gene>
    <name evidence="1" type="ORF">GMARGA_LOCUS33572</name>
</gene>
<sequence>CKTRWNSTYHMVKRACLLYESIEMLLVKYPNLKTYMPNKEEWKIYKNLVDLLELFNDATIELSSQTYPTIAHAQIILLALRKDLESEKNEKFLLHYVVDAMLSKYIEYFHLITESLHISTFLDPRYNKCCFPNLDIEEILMPIRKKMDQQLPLPETKPKKIS</sequence>
<dbReference type="SUPFAM" id="SSF53098">
    <property type="entry name" value="Ribonuclease H-like"/>
    <property type="match status" value="1"/>
</dbReference>
<dbReference type="InterPro" id="IPR012337">
    <property type="entry name" value="RNaseH-like_sf"/>
</dbReference>